<evidence type="ECO:0000256" key="3">
    <source>
        <dbReference type="ARBA" id="ARBA00022475"/>
    </source>
</evidence>
<feature type="compositionally biased region" description="Basic residues" evidence="8">
    <location>
        <begin position="618"/>
        <end position="628"/>
    </location>
</feature>
<feature type="transmembrane region" description="Helical" evidence="9">
    <location>
        <begin position="68"/>
        <end position="92"/>
    </location>
</feature>
<keyword evidence="4 9" id="KW-0812">Transmembrane</keyword>
<evidence type="ECO:0000256" key="2">
    <source>
        <dbReference type="ARBA" id="ARBA00022448"/>
    </source>
</evidence>
<feature type="transmembrane region" description="Helical" evidence="9">
    <location>
        <begin position="131"/>
        <end position="151"/>
    </location>
</feature>
<evidence type="ECO:0000313" key="11">
    <source>
        <dbReference type="EMBL" id="KAF2428829.1"/>
    </source>
</evidence>
<reference evidence="11" key="1">
    <citation type="journal article" date="2020" name="Stud. Mycol.">
        <title>101 Dothideomycetes genomes: a test case for predicting lifestyles and emergence of pathogens.</title>
        <authorList>
            <person name="Haridas S."/>
            <person name="Albert R."/>
            <person name="Binder M."/>
            <person name="Bloem J."/>
            <person name="Labutti K."/>
            <person name="Salamov A."/>
            <person name="Andreopoulos B."/>
            <person name="Baker S."/>
            <person name="Barry K."/>
            <person name="Bills G."/>
            <person name="Bluhm B."/>
            <person name="Cannon C."/>
            <person name="Castanera R."/>
            <person name="Culley D."/>
            <person name="Daum C."/>
            <person name="Ezra D."/>
            <person name="Gonzalez J."/>
            <person name="Henrissat B."/>
            <person name="Kuo A."/>
            <person name="Liang C."/>
            <person name="Lipzen A."/>
            <person name="Lutzoni F."/>
            <person name="Magnuson J."/>
            <person name="Mondo S."/>
            <person name="Nolan M."/>
            <person name="Ohm R."/>
            <person name="Pangilinan J."/>
            <person name="Park H.-J."/>
            <person name="Ramirez L."/>
            <person name="Alfaro M."/>
            <person name="Sun H."/>
            <person name="Tritt A."/>
            <person name="Yoshinaga Y."/>
            <person name="Zwiers L.-H."/>
            <person name="Turgeon B."/>
            <person name="Goodwin S."/>
            <person name="Spatafora J."/>
            <person name="Crous P."/>
            <person name="Grigoriev I."/>
        </authorList>
    </citation>
    <scope>NUCLEOTIDE SEQUENCE</scope>
    <source>
        <strain evidence="11">CBS 130266</strain>
    </source>
</reference>
<evidence type="ECO:0000256" key="5">
    <source>
        <dbReference type="ARBA" id="ARBA00022989"/>
    </source>
</evidence>
<dbReference type="OrthoDB" id="446368at2759"/>
<feature type="transmembrane region" description="Helical" evidence="9">
    <location>
        <begin position="222"/>
        <end position="244"/>
    </location>
</feature>
<dbReference type="SUPFAM" id="SSF103473">
    <property type="entry name" value="MFS general substrate transporter"/>
    <property type="match status" value="1"/>
</dbReference>
<dbReference type="InterPro" id="IPR011701">
    <property type="entry name" value="MFS"/>
</dbReference>
<feature type="transmembrane region" description="Helical" evidence="9">
    <location>
        <begin position="301"/>
        <end position="326"/>
    </location>
</feature>
<dbReference type="Proteomes" id="UP000800235">
    <property type="component" value="Unassembled WGS sequence"/>
</dbReference>
<feature type="transmembrane region" description="Helical" evidence="9">
    <location>
        <begin position="332"/>
        <end position="358"/>
    </location>
</feature>
<feature type="compositionally biased region" description="Acidic residues" evidence="8">
    <location>
        <begin position="520"/>
        <end position="536"/>
    </location>
</feature>
<feature type="transmembrane region" description="Helical" evidence="9">
    <location>
        <begin position="104"/>
        <end position="125"/>
    </location>
</feature>
<feature type="transmembrane region" description="Helical" evidence="9">
    <location>
        <begin position="406"/>
        <end position="427"/>
    </location>
</feature>
<protein>
    <submittedName>
        <fullName evidence="11">MFS multidrug transporter</fullName>
    </submittedName>
</protein>
<keyword evidence="2" id="KW-0813">Transport</keyword>
<feature type="domain" description="Major facilitator superfamily (MFS) profile" evidence="10">
    <location>
        <begin position="70"/>
        <end position="503"/>
    </location>
</feature>
<comment type="similarity">
    <text evidence="7">Belongs to the major facilitator superfamily. DHA1 family. Polyamines/proton antiporter (TC 2.A.1.2.16) subfamily.</text>
</comment>
<dbReference type="InterPro" id="IPR020846">
    <property type="entry name" value="MFS_dom"/>
</dbReference>
<dbReference type="GO" id="GO:0005886">
    <property type="term" value="C:plasma membrane"/>
    <property type="evidence" value="ECO:0007669"/>
    <property type="project" value="UniProtKB-SubCell"/>
</dbReference>
<dbReference type="AlphaFoldDB" id="A0A9P4NN32"/>
<comment type="subcellular location">
    <subcellularLocation>
        <location evidence="1">Cell membrane</location>
        <topology evidence="1">Multi-pass membrane protein</topology>
    </subcellularLocation>
</comment>
<evidence type="ECO:0000313" key="12">
    <source>
        <dbReference type="Proteomes" id="UP000800235"/>
    </source>
</evidence>
<dbReference type="PANTHER" id="PTHR23502:SF186">
    <property type="entry name" value="MAJOR FACILITATOR SUPERFAMILY (MFS) PROFILE DOMAIN-CONTAINING PROTEIN"/>
    <property type="match status" value="1"/>
</dbReference>
<feature type="transmembrane region" description="Helical" evidence="9">
    <location>
        <begin position="197"/>
        <end position="216"/>
    </location>
</feature>
<comment type="caution">
    <text evidence="11">The sequence shown here is derived from an EMBL/GenBank/DDBJ whole genome shotgun (WGS) entry which is preliminary data.</text>
</comment>
<dbReference type="InterPro" id="IPR036259">
    <property type="entry name" value="MFS_trans_sf"/>
</dbReference>
<evidence type="ECO:0000256" key="7">
    <source>
        <dbReference type="ARBA" id="ARBA00038459"/>
    </source>
</evidence>
<dbReference type="CDD" id="cd17323">
    <property type="entry name" value="MFS_Tpo1_MDR_like"/>
    <property type="match status" value="1"/>
</dbReference>
<dbReference type="PANTHER" id="PTHR23502">
    <property type="entry name" value="MAJOR FACILITATOR SUPERFAMILY"/>
    <property type="match status" value="1"/>
</dbReference>
<proteinExistence type="inferred from homology"/>
<organism evidence="11 12">
    <name type="scientific">Tothia fuscella</name>
    <dbReference type="NCBI Taxonomy" id="1048955"/>
    <lineage>
        <taxon>Eukaryota</taxon>
        <taxon>Fungi</taxon>
        <taxon>Dikarya</taxon>
        <taxon>Ascomycota</taxon>
        <taxon>Pezizomycotina</taxon>
        <taxon>Dothideomycetes</taxon>
        <taxon>Pleosporomycetidae</taxon>
        <taxon>Venturiales</taxon>
        <taxon>Cylindrosympodiaceae</taxon>
        <taxon>Tothia</taxon>
    </lineage>
</organism>
<feature type="compositionally biased region" description="Basic residues" evidence="8">
    <location>
        <begin position="569"/>
        <end position="578"/>
    </location>
</feature>
<sequence>MGKDSDPESGSGPKIIPHWRILTNQGILTPEIENWSYRGKGTTESPYVVTWIDKDPRNPLLFPGWYKWQLTLTMAFSVLAVSLCSSAFSGGIAGLIREFHSSQVVATLGLSLFVFGFAIGPLLWAPLSEMYGRQILYFITFGCFTVFNAGVPGSKNMATVIVLRFFAGAFGSSPLTNAGGVIADCFPARERGLATSIFASAPFLGPAVGPVIGGFLGEAGGWRWLTGFLAAFSGLCWFLGTAFVPETYSPLLLRKRASALSKKTGKVYKSQLDIDRGEVSITEAFKTALSRPWILLFREPIVLILSLYMAIIYGTLYMLFAAYPIVYQQGRGWSAGIGGLAFIGVLIGMIAAVTYSIYPDNPRYQKVVDSHDGFAPPEARLPPSLIGGICLPIGLFWFAWTNSPDLPWTASMAAGIPFGFGMVLVFLSIMNYLIDSYTIFAASVLAANSVLRSCFGAAFPLFTTQMYRRLGIHWASSIPAFLALACVPFPFLFYKYGERVRSKCKYAAESAEFMKKLRDQEDDSSSDDSSSEDEAEKEAAKKRRKEHEEDAAEALEFSGLPEPQFQRIKTNRTNRTLRRTNTEYDQNPYDIDRVNTRQSFRRTKSGNIEQRPITLAKTRSRKSTRSGK</sequence>
<dbReference type="Pfam" id="PF07690">
    <property type="entry name" value="MFS_1"/>
    <property type="match status" value="1"/>
</dbReference>
<feature type="region of interest" description="Disordered" evidence="8">
    <location>
        <begin position="517"/>
        <end position="628"/>
    </location>
</feature>
<gene>
    <name evidence="11" type="ORF">EJ08DRAFT_636169</name>
</gene>
<evidence type="ECO:0000256" key="1">
    <source>
        <dbReference type="ARBA" id="ARBA00004651"/>
    </source>
</evidence>
<evidence type="ECO:0000259" key="10">
    <source>
        <dbReference type="PROSITE" id="PS50850"/>
    </source>
</evidence>
<keyword evidence="5 9" id="KW-1133">Transmembrane helix</keyword>
<keyword evidence="12" id="KW-1185">Reference proteome</keyword>
<dbReference type="FunFam" id="1.20.1250.20:FF:000266">
    <property type="entry name" value="MFS multidrug transporter, putative"/>
    <property type="match status" value="1"/>
</dbReference>
<name>A0A9P4NN32_9PEZI</name>
<keyword evidence="6 9" id="KW-0472">Membrane</keyword>
<evidence type="ECO:0000256" key="4">
    <source>
        <dbReference type="ARBA" id="ARBA00022692"/>
    </source>
</evidence>
<accession>A0A9P4NN32</accession>
<feature type="transmembrane region" description="Helical" evidence="9">
    <location>
        <begin position="439"/>
        <end position="462"/>
    </location>
</feature>
<dbReference type="GO" id="GO:0022857">
    <property type="term" value="F:transmembrane transporter activity"/>
    <property type="evidence" value="ECO:0007669"/>
    <property type="project" value="InterPro"/>
</dbReference>
<dbReference type="EMBL" id="MU007052">
    <property type="protein sequence ID" value="KAF2428829.1"/>
    <property type="molecule type" value="Genomic_DNA"/>
</dbReference>
<dbReference type="Gene3D" id="1.20.1250.20">
    <property type="entry name" value="MFS general substrate transporter like domains"/>
    <property type="match status" value="1"/>
</dbReference>
<feature type="transmembrane region" description="Helical" evidence="9">
    <location>
        <begin position="474"/>
        <end position="494"/>
    </location>
</feature>
<evidence type="ECO:0000256" key="8">
    <source>
        <dbReference type="SAM" id="MobiDB-lite"/>
    </source>
</evidence>
<evidence type="ECO:0000256" key="9">
    <source>
        <dbReference type="SAM" id="Phobius"/>
    </source>
</evidence>
<dbReference type="PROSITE" id="PS50850">
    <property type="entry name" value="MFS"/>
    <property type="match status" value="1"/>
</dbReference>
<evidence type="ECO:0000256" key="6">
    <source>
        <dbReference type="ARBA" id="ARBA00023136"/>
    </source>
</evidence>
<keyword evidence="3" id="KW-1003">Cell membrane</keyword>